<dbReference type="EMBL" id="HBIH01041124">
    <property type="protein sequence ID" value="CAE0335915.1"/>
    <property type="molecule type" value="Transcribed_RNA"/>
</dbReference>
<feature type="region of interest" description="Disordered" evidence="1">
    <location>
        <begin position="152"/>
        <end position="174"/>
    </location>
</feature>
<keyword evidence="2" id="KW-0812">Transmembrane</keyword>
<name>A0A7S3IY14_9SPIT</name>
<reference evidence="3" key="1">
    <citation type="submission" date="2021-01" db="EMBL/GenBank/DDBJ databases">
        <authorList>
            <person name="Corre E."/>
            <person name="Pelletier E."/>
            <person name="Niang G."/>
            <person name="Scheremetjew M."/>
            <person name="Finn R."/>
            <person name="Kale V."/>
            <person name="Holt S."/>
            <person name="Cochrane G."/>
            <person name="Meng A."/>
            <person name="Brown T."/>
            <person name="Cohen L."/>
        </authorList>
    </citation>
    <scope>NUCLEOTIDE SEQUENCE</scope>
    <source>
        <strain evidence="3">S3</strain>
    </source>
</reference>
<evidence type="ECO:0000256" key="1">
    <source>
        <dbReference type="SAM" id="MobiDB-lite"/>
    </source>
</evidence>
<feature type="compositionally biased region" description="Acidic residues" evidence="1">
    <location>
        <begin position="156"/>
        <end position="174"/>
    </location>
</feature>
<protein>
    <submittedName>
        <fullName evidence="3">Uncharacterized protein</fullName>
    </submittedName>
</protein>
<sequence length="174" mass="20110">MAFNQSVDVRITNNFENFEFDVLIFEVDESSKSSAYDCYVEAVSAKNWDPNCDFEKVKVYTKRDDEQYSLKASNETNDKDRIIVIDNTPIPKGGAQASDSIVLEYASSTTYEMQYNLRNVSIYMGIGTMVLLFAIGSLNYLSFKISRDIKRKFKQDEDEDSEEEEEEEDKDKEE</sequence>
<feature type="transmembrane region" description="Helical" evidence="2">
    <location>
        <begin position="122"/>
        <end position="143"/>
    </location>
</feature>
<organism evidence="3">
    <name type="scientific">Strombidium inclinatum</name>
    <dbReference type="NCBI Taxonomy" id="197538"/>
    <lineage>
        <taxon>Eukaryota</taxon>
        <taxon>Sar</taxon>
        <taxon>Alveolata</taxon>
        <taxon>Ciliophora</taxon>
        <taxon>Intramacronucleata</taxon>
        <taxon>Spirotrichea</taxon>
        <taxon>Oligotrichia</taxon>
        <taxon>Strombidiidae</taxon>
        <taxon>Strombidium</taxon>
    </lineage>
</organism>
<evidence type="ECO:0000256" key="2">
    <source>
        <dbReference type="SAM" id="Phobius"/>
    </source>
</evidence>
<accession>A0A7S3IY14</accession>
<evidence type="ECO:0000313" key="3">
    <source>
        <dbReference type="EMBL" id="CAE0335915.1"/>
    </source>
</evidence>
<proteinExistence type="predicted"/>
<gene>
    <name evidence="3" type="ORF">SINC0208_LOCUS16554</name>
</gene>
<keyword evidence="2" id="KW-0472">Membrane</keyword>
<keyword evidence="2" id="KW-1133">Transmembrane helix</keyword>
<dbReference type="AlphaFoldDB" id="A0A7S3IY14"/>